<evidence type="ECO:0000256" key="5">
    <source>
        <dbReference type="ARBA" id="ARBA00038306"/>
    </source>
</evidence>
<keyword evidence="4" id="KW-0998">Cell outer membrane</keyword>
<feature type="domain" description="Outer membrane protein beta-barrel" evidence="6">
    <location>
        <begin position="26"/>
        <end position="132"/>
    </location>
</feature>
<dbReference type="Pfam" id="PF13505">
    <property type="entry name" value="OMP_b-brl"/>
    <property type="match status" value="1"/>
</dbReference>
<protein>
    <submittedName>
        <fullName evidence="7">Outer membrane protein with beta-barrel domain</fullName>
    </submittedName>
</protein>
<evidence type="ECO:0000256" key="4">
    <source>
        <dbReference type="ARBA" id="ARBA00023237"/>
    </source>
</evidence>
<dbReference type="InterPro" id="IPR011250">
    <property type="entry name" value="OMP/PagP_B-barrel"/>
</dbReference>
<keyword evidence="8" id="KW-1185">Reference proteome</keyword>
<keyword evidence="3" id="KW-0472">Membrane</keyword>
<comment type="similarity">
    <text evidence="5">Belongs to the Omp25/RopB family.</text>
</comment>
<evidence type="ECO:0000259" key="6">
    <source>
        <dbReference type="Pfam" id="PF13505"/>
    </source>
</evidence>
<accession>A0A2T4ZGT7</accession>
<sequence length="143" mass="15719">MLGVEADAFLFRASRFFDQGPTRTRWQTSWDASIRARLGYAVDRTLLYVTGGVSFADMRIFAANNGVIPVGGDERQTRVGWTVGAGAEHAFTPNWTGRIAYQYANYGSRTLFGVPGVRLDTHKVTVGVNYLFSTGPSAVVARY</sequence>
<dbReference type="AlphaFoldDB" id="A0A2T4ZGT7"/>
<dbReference type="EMBL" id="PZZL01000002">
    <property type="protein sequence ID" value="PTM61128.1"/>
    <property type="molecule type" value="Genomic_DNA"/>
</dbReference>
<proteinExistence type="inferred from homology"/>
<dbReference type="InterPro" id="IPR027385">
    <property type="entry name" value="Beta-barrel_OMP"/>
</dbReference>
<name>A0A2T4ZGT7_9HYPH</name>
<dbReference type="InterPro" id="IPR051692">
    <property type="entry name" value="OMP-like"/>
</dbReference>
<dbReference type="GO" id="GO:0009279">
    <property type="term" value="C:cell outer membrane"/>
    <property type="evidence" value="ECO:0007669"/>
    <property type="project" value="UniProtKB-SubCell"/>
</dbReference>
<dbReference type="PANTHER" id="PTHR34001">
    <property type="entry name" value="BLL7405 PROTEIN"/>
    <property type="match status" value="1"/>
</dbReference>
<evidence type="ECO:0000313" key="8">
    <source>
        <dbReference type="Proteomes" id="UP000241808"/>
    </source>
</evidence>
<comment type="caution">
    <text evidence="7">The sequence shown here is derived from an EMBL/GenBank/DDBJ whole genome shotgun (WGS) entry which is preliminary data.</text>
</comment>
<evidence type="ECO:0000313" key="7">
    <source>
        <dbReference type="EMBL" id="PTM61128.1"/>
    </source>
</evidence>
<evidence type="ECO:0000256" key="2">
    <source>
        <dbReference type="ARBA" id="ARBA00022729"/>
    </source>
</evidence>
<comment type="subcellular location">
    <subcellularLocation>
        <location evidence="1">Cell outer membrane</location>
    </subcellularLocation>
</comment>
<keyword evidence="2" id="KW-0732">Signal</keyword>
<dbReference type="SUPFAM" id="SSF56925">
    <property type="entry name" value="OMPA-like"/>
    <property type="match status" value="1"/>
</dbReference>
<evidence type="ECO:0000256" key="3">
    <source>
        <dbReference type="ARBA" id="ARBA00023136"/>
    </source>
</evidence>
<reference evidence="7 8" key="1">
    <citation type="submission" date="2018-04" db="EMBL/GenBank/DDBJ databases">
        <title>Genomic Encyclopedia of Archaeal and Bacterial Type Strains, Phase II (KMG-II): from individual species to whole genera.</title>
        <authorList>
            <person name="Goeker M."/>
        </authorList>
    </citation>
    <scope>NUCLEOTIDE SEQUENCE [LARGE SCALE GENOMIC DNA]</scope>
    <source>
        <strain evidence="7 8">DSM 25521</strain>
    </source>
</reference>
<dbReference type="PANTHER" id="PTHR34001:SF3">
    <property type="entry name" value="BLL7405 PROTEIN"/>
    <property type="match status" value="1"/>
</dbReference>
<gene>
    <name evidence="7" type="ORF">C8P69_102515</name>
</gene>
<dbReference type="Proteomes" id="UP000241808">
    <property type="component" value="Unassembled WGS sequence"/>
</dbReference>
<dbReference type="Gene3D" id="2.40.160.20">
    <property type="match status" value="1"/>
</dbReference>
<organism evidence="7 8">
    <name type="scientific">Phreatobacter oligotrophus</name>
    <dbReference type="NCBI Taxonomy" id="1122261"/>
    <lineage>
        <taxon>Bacteria</taxon>
        <taxon>Pseudomonadati</taxon>
        <taxon>Pseudomonadota</taxon>
        <taxon>Alphaproteobacteria</taxon>
        <taxon>Hyphomicrobiales</taxon>
        <taxon>Phreatobacteraceae</taxon>
        <taxon>Phreatobacter</taxon>
    </lineage>
</organism>
<evidence type="ECO:0000256" key="1">
    <source>
        <dbReference type="ARBA" id="ARBA00004442"/>
    </source>
</evidence>